<dbReference type="GO" id="GO:0016740">
    <property type="term" value="F:transferase activity"/>
    <property type="evidence" value="ECO:0007669"/>
    <property type="project" value="UniProtKB-KW"/>
</dbReference>
<dbReference type="KEGG" id="sclf:BB341_09295"/>
<dbReference type="RefSeq" id="WP_003961648.1">
    <property type="nucleotide sequence ID" value="NZ_CM000913.1"/>
</dbReference>
<dbReference type="AlphaFoldDB" id="E2Q424"/>
<keyword evidence="4" id="KW-1185">Reference proteome</keyword>
<keyword evidence="3" id="KW-0808">Transferase</keyword>
<dbReference type="eggNOG" id="COG5653">
    <property type="taxonomic scope" value="Bacteria"/>
</dbReference>
<evidence type="ECO:0000313" key="3">
    <source>
        <dbReference type="EMBL" id="EFG08962.1"/>
    </source>
</evidence>
<dbReference type="Proteomes" id="UP000002357">
    <property type="component" value="Chromosome"/>
</dbReference>
<feature type="domain" description="BioF2-like acetyltransferase" evidence="2">
    <location>
        <begin position="176"/>
        <end position="318"/>
    </location>
</feature>
<protein>
    <submittedName>
        <fullName evidence="3">Glycosyl transferase, group 1</fullName>
    </submittedName>
</protein>
<evidence type="ECO:0000259" key="2">
    <source>
        <dbReference type="Pfam" id="PF13480"/>
    </source>
</evidence>
<dbReference type="OrthoDB" id="3452668at2"/>
<dbReference type="InterPro" id="IPR038740">
    <property type="entry name" value="BioF2-like_GNAT_dom"/>
</dbReference>
<feature type="region of interest" description="Disordered" evidence="1">
    <location>
        <begin position="380"/>
        <end position="399"/>
    </location>
</feature>
<dbReference type="Pfam" id="PF13480">
    <property type="entry name" value="Acetyltransf_6"/>
    <property type="match status" value="1"/>
</dbReference>
<organism evidence="3 4">
    <name type="scientific">Streptomyces clavuligerus</name>
    <dbReference type="NCBI Taxonomy" id="1901"/>
    <lineage>
        <taxon>Bacteria</taxon>
        <taxon>Bacillati</taxon>
        <taxon>Actinomycetota</taxon>
        <taxon>Actinomycetes</taxon>
        <taxon>Kitasatosporales</taxon>
        <taxon>Streptomycetaceae</taxon>
        <taxon>Streptomyces</taxon>
    </lineage>
</organism>
<dbReference type="InterPro" id="IPR016181">
    <property type="entry name" value="Acyl_CoA_acyltransferase"/>
</dbReference>
<sequence length="399" mass="44107">MGRAGAGLRVTLCRDPRAFALLRPEWDALQRRCAGATPFQSHAWLESWWCSYGVPGRLRVVLVRLNGRLVAAAPLTLVHRPLPLLVLLGGPVSDYGDILVDDDHRGCAVAALERGLRRAARHAVVDLREVRPGAAAEALYESWRGGRRRLADSVCLELPAVPMDELVARLAAKPAQRMRAKLRRIDALRIEGRAVPEAEVPRAVAELLRLHALQWRGRGVTVEHLRPRFAEHLARAARRMVRDGDAALTEYRRDGEVVAAGLALHSAALTGGYLYGAHPALREQKVDVTAMLLRQEADQAARAGRRVVSMLRGCEPYKNHWRPEAVGNQRLLLAPAALEGALRLHTARTVWRARAADAVRARLPAAQEWRARLNDLRAGRLHRSRDPAPGGPDLPRDPV</sequence>
<gene>
    <name evidence="3" type="ORF">SCLAV_3888</name>
</gene>
<dbReference type="EMBL" id="CM000913">
    <property type="protein sequence ID" value="EFG08962.1"/>
    <property type="molecule type" value="Genomic_DNA"/>
</dbReference>
<evidence type="ECO:0000313" key="4">
    <source>
        <dbReference type="Proteomes" id="UP000002357"/>
    </source>
</evidence>
<dbReference type="GeneID" id="93729617"/>
<proteinExistence type="predicted"/>
<reference evidence="3 4" key="1">
    <citation type="journal article" date="2010" name="Genome Biol. Evol.">
        <title>The sequence of a 1.8-mb bacterial linear plasmid reveals a rich evolutionary reservoir of secondary metabolic pathways.</title>
        <authorList>
            <person name="Medema M.H."/>
            <person name="Trefzer A."/>
            <person name="Kovalchuk A."/>
            <person name="van den Berg M."/>
            <person name="Mueller U."/>
            <person name="Heijne W."/>
            <person name="Wu L."/>
            <person name="Alam M.T."/>
            <person name="Ronning C.M."/>
            <person name="Nierman W.C."/>
            <person name="Bovenberg R.A.L."/>
            <person name="Breitling R."/>
            <person name="Takano E."/>
        </authorList>
    </citation>
    <scope>NUCLEOTIDE SEQUENCE [LARGE SCALE GENOMIC DNA]</scope>
    <source>
        <strain evidence="4">ATCC 27064 / DSM 738 / JCM 4710 / NBRC 13307 / NCIMB 12785 / NRRL 3585 / VKM Ac-602</strain>
    </source>
</reference>
<dbReference type="SUPFAM" id="SSF55729">
    <property type="entry name" value="Acyl-CoA N-acyltransferases (Nat)"/>
    <property type="match status" value="1"/>
</dbReference>
<dbReference type="STRING" id="1901.BB341_09295"/>
<accession>E2Q424</accession>
<evidence type="ECO:0000256" key="1">
    <source>
        <dbReference type="SAM" id="MobiDB-lite"/>
    </source>
</evidence>
<name>E2Q424_STRCL</name>